<name>A0A4U0T9B5_9ACTN</name>
<dbReference type="EMBL" id="SUMC01000001">
    <property type="protein sequence ID" value="TKA13475.1"/>
    <property type="molecule type" value="Genomic_DNA"/>
</dbReference>
<comment type="caution">
    <text evidence="1">The sequence shown here is derived from an EMBL/GenBank/DDBJ whole genome shotgun (WGS) entry which is preliminary data.</text>
</comment>
<proteinExistence type="predicted"/>
<evidence type="ECO:0000313" key="1">
    <source>
        <dbReference type="EMBL" id="TKA13475.1"/>
    </source>
</evidence>
<sequence>MSTPYVLVVGTLAVDTEQNRVGRVTASDGETVTLKPPAGGEEWKAEHFRPADEAERLHFRVAEANTRSRNGRL</sequence>
<dbReference type="Proteomes" id="UP000305778">
    <property type="component" value="Unassembled WGS sequence"/>
</dbReference>
<keyword evidence="2" id="KW-1185">Reference proteome</keyword>
<gene>
    <name evidence="1" type="ORF">FCI23_01955</name>
</gene>
<organism evidence="1 2">
    <name type="scientific">Actinacidiphila oryziradicis</name>
    <dbReference type="NCBI Taxonomy" id="2571141"/>
    <lineage>
        <taxon>Bacteria</taxon>
        <taxon>Bacillati</taxon>
        <taxon>Actinomycetota</taxon>
        <taxon>Actinomycetes</taxon>
        <taxon>Kitasatosporales</taxon>
        <taxon>Streptomycetaceae</taxon>
        <taxon>Actinacidiphila</taxon>
    </lineage>
</organism>
<evidence type="ECO:0000313" key="2">
    <source>
        <dbReference type="Proteomes" id="UP000305778"/>
    </source>
</evidence>
<dbReference type="OrthoDB" id="3855669at2"/>
<reference evidence="1 2" key="1">
    <citation type="submission" date="2019-04" db="EMBL/GenBank/DDBJ databases">
        <title>Streptomyces oryziradicis sp. nov., a novel actinomycete isolated from rhizosphere soil of rice (Oryza sativa L.).</title>
        <authorList>
            <person name="Li C."/>
        </authorList>
    </citation>
    <scope>NUCLEOTIDE SEQUENCE [LARGE SCALE GENOMIC DNA]</scope>
    <source>
        <strain evidence="1 2">NEAU-C40</strain>
    </source>
</reference>
<dbReference type="AlphaFoldDB" id="A0A4U0T9B5"/>
<protein>
    <submittedName>
        <fullName evidence="1">Uncharacterized protein</fullName>
    </submittedName>
</protein>
<accession>A0A4U0T9B5</accession>